<keyword evidence="4" id="KW-1185">Reference proteome</keyword>
<accession>A0ABR6BCB2</accession>
<evidence type="ECO:0000256" key="1">
    <source>
        <dbReference type="SAM" id="MobiDB-lite"/>
    </source>
</evidence>
<evidence type="ECO:0000313" key="4">
    <source>
        <dbReference type="Proteomes" id="UP000517916"/>
    </source>
</evidence>
<reference evidence="2 4" key="1">
    <citation type="submission" date="2020-08" db="EMBL/GenBank/DDBJ databases">
        <title>Genomic Encyclopedia of Archaeal and Bacterial Type Strains, Phase II (KMG-II): from individual species to whole genera.</title>
        <authorList>
            <person name="Goeker M."/>
        </authorList>
    </citation>
    <scope>NUCLEOTIDE SEQUENCE [LARGE SCALE GENOMIC DNA]</scope>
    <source>
        <strain evidence="2 4">DSM 43850</strain>
    </source>
</reference>
<dbReference type="EMBL" id="JACJID010000001">
    <property type="protein sequence ID" value="MBA8924514.1"/>
    <property type="molecule type" value="Genomic_DNA"/>
</dbReference>
<comment type="caution">
    <text evidence="2">The sequence shown here is derived from an EMBL/GenBank/DDBJ whole genome shotgun (WGS) entry which is preliminary data.</text>
</comment>
<sequence length="73" mass="7846">MSKVEVDLSAACAARPDDGPPGVVQDMGQADEHQGAAGVTRGEGLGFLGHMRGQFLQEPGWTLALHREWHHDL</sequence>
<organism evidence="2 4">
    <name type="scientific">Kutzneria viridogrisea</name>
    <dbReference type="NCBI Taxonomy" id="47990"/>
    <lineage>
        <taxon>Bacteria</taxon>
        <taxon>Bacillati</taxon>
        <taxon>Actinomycetota</taxon>
        <taxon>Actinomycetes</taxon>
        <taxon>Pseudonocardiales</taxon>
        <taxon>Pseudonocardiaceae</taxon>
        <taxon>Kutzneria</taxon>
    </lineage>
</organism>
<evidence type="ECO:0000313" key="2">
    <source>
        <dbReference type="EMBL" id="MBA8924514.1"/>
    </source>
</evidence>
<dbReference type="RefSeq" id="WP_182836800.1">
    <property type="nucleotide sequence ID" value="NZ_BAAABQ010000100.1"/>
</dbReference>
<dbReference type="EMBL" id="JACJID010000010">
    <property type="protein sequence ID" value="MBA8931821.1"/>
    <property type="molecule type" value="Genomic_DNA"/>
</dbReference>
<name>A0ABR6BCB2_9PSEU</name>
<evidence type="ECO:0000313" key="3">
    <source>
        <dbReference type="EMBL" id="MBA8931821.1"/>
    </source>
</evidence>
<dbReference type="Proteomes" id="UP000517916">
    <property type="component" value="Unassembled WGS sequence"/>
</dbReference>
<feature type="region of interest" description="Disordered" evidence="1">
    <location>
        <begin position="1"/>
        <end position="35"/>
    </location>
</feature>
<proteinExistence type="predicted"/>
<protein>
    <submittedName>
        <fullName evidence="2">Uncharacterized protein</fullName>
    </submittedName>
</protein>
<gene>
    <name evidence="2" type="ORF">BC739_001711</name>
    <name evidence="3" type="ORF">BC739_009080</name>
</gene>